<dbReference type="KEGG" id="hdn:Hden_0365"/>
<keyword evidence="1" id="KW-0732">Signal</keyword>
<proteinExistence type="predicted"/>
<evidence type="ECO:0000313" key="3">
    <source>
        <dbReference type="EMBL" id="ADJ22187.1"/>
    </source>
</evidence>
<feature type="chain" id="PRO_5003116398" evidence="1">
    <location>
        <begin position="24"/>
        <end position="147"/>
    </location>
</feature>
<evidence type="ECO:0000313" key="4">
    <source>
        <dbReference type="Proteomes" id="UP000002033"/>
    </source>
</evidence>
<reference evidence="4" key="1">
    <citation type="journal article" date="2011" name="J. Bacteriol.">
        <title>Genome sequences of eight morphologically diverse alphaproteobacteria.</title>
        <authorList>
            <consortium name="US DOE Joint Genome Institute"/>
            <person name="Brown P.J."/>
            <person name="Kysela D.T."/>
            <person name="Buechlein A."/>
            <person name="Hemmerich C."/>
            <person name="Brun Y.V."/>
        </authorList>
    </citation>
    <scope>NUCLEOTIDE SEQUENCE [LARGE SCALE GENOMIC DNA]</scope>
    <source>
        <strain evidence="4">ATCC 51888 / DSM 1869 / NCIB 11706 / TK 0415</strain>
    </source>
</reference>
<dbReference type="InterPro" id="IPR009045">
    <property type="entry name" value="Zn_M74/Hedgehog-like"/>
</dbReference>
<gene>
    <name evidence="3" type="ordered locus">Hden_0365</name>
</gene>
<dbReference type="SUPFAM" id="SSF55166">
    <property type="entry name" value="Hedgehog/DD-peptidase"/>
    <property type="match status" value="1"/>
</dbReference>
<dbReference type="HOGENOM" id="CLU_1765555_0_0_5"/>
<name>D8JRF8_HYPDA</name>
<evidence type="ECO:0000259" key="2">
    <source>
        <dbReference type="Pfam" id="PF08291"/>
    </source>
</evidence>
<protein>
    <submittedName>
        <fullName evidence="3">Peptidase M15A</fullName>
    </submittedName>
</protein>
<dbReference type="Proteomes" id="UP000002033">
    <property type="component" value="Chromosome"/>
</dbReference>
<dbReference type="AlphaFoldDB" id="D8JRF8"/>
<dbReference type="Gene3D" id="3.30.1380.10">
    <property type="match status" value="1"/>
</dbReference>
<dbReference type="InterPro" id="IPR013230">
    <property type="entry name" value="Peptidase_M15A_C"/>
</dbReference>
<dbReference type="STRING" id="582899.Hden_0365"/>
<keyword evidence="4" id="KW-1185">Reference proteome</keyword>
<dbReference type="Pfam" id="PF08291">
    <property type="entry name" value="Peptidase_M15_3"/>
    <property type="match status" value="1"/>
</dbReference>
<dbReference type="eggNOG" id="COG3108">
    <property type="taxonomic scope" value="Bacteria"/>
</dbReference>
<feature type="domain" description="Peptidase M15A C-terminal" evidence="2">
    <location>
        <begin position="30"/>
        <end position="132"/>
    </location>
</feature>
<feature type="signal peptide" evidence="1">
    <location>
        <begin position="1"/>
        <end position="23"/>
    </location>
</feature>
<sequence length="147" mass="15693" precursor="true">MSKGSFALLSVVLATAVPATVNAAQFDANLKNRAMTSRHLAAASGSSVTCLTWEARALLNRIRARFGNVEIVSTCRPGAKIAGTGHPSRHASGQAIDFRVPGKKGQVVSWLISNHHNGGVMTYRDMDHIHVDIGPHFVALNRPSGRT</sequence>
<dbReference type="EMBL" id="CP002083">
    <property type="protein sequence ID" value="ADJ22187.1"/>
    <property type="molecule type" value="Genomic_DNA"/>
</dbReference>
<accession>D8JRF8</accession>
<organism evidence="3 4">
    <name type="scientific">Hyphomicrobium denitrificans (strain ATCC 51888 / DSM 1869 / NCIMB 11706 / TK 0415)</name>
    <dbReference type="NCBI Taxonomy" id="582899"/>
    <lineage>
        <taxon>Bacteria</taxon>
        <taxon>Pseudomonadati</taxon>
        <taxon>Pseudomonadota</taxon>
        <taxon>Alphaproteobacteria</taxon>
        <taxon>Hyphomicrobiales</taxon>
        <taxon>Hyphomicrobiaceae</taxon>
        <taxon>Hyphomicrobium</taxon>
    </lineage>
</organism>
<evidence type="ECO:0000256" key="1">
    <source>
        <dbReference type="SAM" id="SignalP"/>
    </source>
</evidence>
<dbReference type="RefSeq" id="WP_013214406.1">
    <property type="nucleotide sequence ID" value="NC_014313.1"/>
</dbReference>